<evidence type="ECO:0000313" key="2">
    <source>
        <dbReference type="Proteomes" id="UP001055811"/>
    </source>
</evidence>
<protein>
    <submittedName>
        <fullName evidence="1">Uncharacterized protein</fullName>
    </submittedName>
</protein>
<name>A0ACB9EZV4_CICIN</name>
<evidence type="ECO:0000313" key="1">
    <source>
        <dbReference type="EMBL" id="KAI3764362.1"/>
    </source>
</evidence>
<comment type="caution">
    <text evidence="1">The sequence shown here is derived from an EMBL/GenBank/DDBJ whole genome shotgun (WGS) entry which is preliminary data.</text>
</comment>
<dbReference type="EMBL" id="CM042011">
    <property type="protein sequence ID" value="KAI3764362.1"/>
    <property type="molecule type" value="Genomic_DNA"/>
</dbReference>
<gene>
    <name evidence="1" type="ORF">L2E82_14369</name>
</gene>
<organism evidence="1 2">
    <name type="scientific">Cichorium intybus</name>
    <name type="common">Chicory</name>
    <dbReference type="NCBI Taxonomy" id="13427"/>
    <lineage>
        <taxon>Eukaryota</taxon>
        <taxon>Viridiplantae</taxon>
        <taxon>Streptophyta</taxon>
        <taxon>Embryophyta</taxon>
        <taxon>Tracheophyta</taxon>
        <taxon>Spermatophyta</taxon>
        <taxon>Magnoliopsida</taxon>
        <taxon>eudicotyledons</taxon>
        <taxon>Gunneridae</taxon>
        <taxon>Pentapetalae</taxon>
        <taxon>asterids</taxon>
        <taxon>campanulids</taxon>
        <taxon>Asterales</taxon>
        <taxon>Asteraceae</taxon>
        <taxon>Cichorioideae</taxon>
        <taxon>Cichorieae</taxon>
        <taxon>Cichoriinae</taxon>
        <taxon>Cichorium</taxon>
    </lineage>
</organism>
<sequence>MTRIISNPQFPLSETHIHLPGTIVSSGGYEDEEDDGEVIIYSGQGGVQRSDKLLMDQKLERGNIALEKSLHRGNEVRVVRGLKDVASATGKIYVYDGLYKIHESWIEKGKSGCNVFLLWKSIQQWRDGVTTRVGVILPDLTSGAENLPICFINDVDSEFTACIDSIQQWRDAVFSLRSFQTDLKLLSIT</sequence>
<keyword evidence="2" id="KW-1185">Reference proteome</keyword>
<reference evidence="2" key="1">
    <citation type="journal article" date="2022" name="Mol. Ecol. Resour.">
        <title>The genomes of chicory, endive, great burdock and yacon provide insights into Asteraceae palaeo-polyploidization history and plant inulin production.</title>
        <authorList>
            <person name="Fan W."/>
            <person name="Wang S."/>
            <person name="Wang H."/>
            <person name="Wang A."/>
            <person name="Jiang F."/>
            <person name="Liu H."/>
            <person name="Zhao H."/>
            <person name="Xu D."/>
            <person name="Zhang Y."/>
        </authorList>
    </citation>
    <scope>NUCLEOTIDE SEQUENCE [LARGE SCALE GENOMIC DNA]</scope>
    <source>
        <strain evidence="2">cv. Punajuju</strain>
    </source>
</reference>
<reference evidence="1 2" key="2">
    <citation type="journal article" date="2022" name="Mol. Ecol. Resour.">
        <title>The genomes of chicory, endive, great burdock and yacon provide insights into Asteraceae paleo-polyploidization history and plant inulin production.</title>
        <authorList>
            <person name="Fan W."/>
            <person name="Wang S."/>
            <person name="Wang H."/>
            <person name="Wang A."/>
            <person name="Jiang F."/>
            <person name="Liu H."/>
            <person name="Zhao H."/>
            <person name="Xu D."/>
            <person name="Zhang Y."/>
        </authorList>
    </citation>
    <scope>NUCLEOTIDE SEQUENCE [LARGE SCALE GENOMIC DNA]</scope>
    <source>
        <strain evidence="2">cv. Punajuju</strain>
        <tissue evidence="1">Leaves</tissue>
    </source>
</reference>
<dbReference type="Proteomes" id="UP001055811">
    <property type="component" value="Linkage Group LG03"/>
</dbReference>
<accession>A0ACB9EZV4</accession>
<proteinExistence type="predicted"/>